<dbReference type="EMBL" id="NHRY01000139">
    <property type="protein sequence ID" value="PPQ33674.1"/>
    <property type="molecule type" value="Genomic_DNA"/>
</dbReference>
<dbReference type="PANTHER" id="PTHR32027:SF9">
    <property type="entry name" value="BLL3847 PROTEIN"/>
    <property type="match status" value="1"/>
</dbReference>
<organism evidence="4 5">
    <name type="scientific">Rhodopila globiformis</name>
    <name type="common">Rhodopseudomonas globiformis</name>
    <dbReference type="NCBI Taxonomy" id="1071"/>
    <lineage>
        <taxon>Bacteria</taxon>
        <taxon>Pseudomonadati</taxon>
        <taxon>Pseudomonadota</taxon>
        <taxon>Alphaproteobacteria</taxon>
        <taxon>Acetobacterales</taxon>
        <taxon>Acetobacteraceae</taxon>
        <taxon>Rhodopila</taxon>
    </lineage>
</organism>
<evidence type="ECO:0000313" key="5">
    <source>
        <dbReference type="Proteomes" id="UP000239724"/>
    </source>
</evidence>
<dbReference type="InterPro" id="IPR013108">
    <property type="entry name" value="Amidohydro_3"/>
</dbReference>
<dbReference type="GO" id="GO:0046872">
    <property type="term" value="F:metal ion binding"/>
    <property type="evidence" value="ECO:0007669"/>
    <property type="project" value="UniProtKB-KW"/>
</dbReference>
<dbReference type="InterPro" id="IPR011059">
    <property type="entry name" value="Metal-dep_hydrolase_composite"/>
</dbReference>
<reference evidence="4 5" key="1">
    <citation type="journal article" date="2018" name="Arch. Microbiol.">
        <title>New insights into the metabolic potential of the phototrophic purple bacterium Rhodopila globiformis DSM 161(T) from its draft genome sequence and evidence for a vanadium-dependent nitrogenase.</title>
        <authorList>
            <person name="Imhoff J.F."/>
            <person name="Rahn T."/>
            <person name="Kunzel S."/>
            <person name="Neulinger S.C."/>
        </authorList>
    </citation>
    <scope>NUCLEOTIDE SEQUENCE [LARGE SCALE GENOMIC DNA]</scope>
    <source>
        <strain evidence="4 5">DSM 161</strain>
    </source>
</reference>
<feature type="domain" description="Amidohydrolase 3" evidence="3">
    <location>
        <begin position="82"/>
        <end position="396"/>
    </location>
</feature>
<protein>
    <submittedName>
        <fullName evidence="4">Amidohydrolase</fullName>
    </submittedName>
</protein>
<dbReference type="SUPFAM" id="SSF51338">
    <property type="entry name" value="Composite domain of metallo-dependent hydrolases"/>
    <property type="match status" value="1"/>
</dbReference>
<dbReference type="InterPro" id="IPR052349">
    <property type="entry name" value="Metallo-hydrolase_Enzymes"/>
</dbReference>
<dbReference type="Gene3D" id="2.30.40.10">
    <property type="entry name" value="Urease, subunit C, domain 1"/>
    <property type="match status" value="1"/>
</dbReference>
<dbReference type="AlphaFoldDB" id="A0A2S6NGG5"/>
<accession>A0A2S6NGG5</accession>
<keyword evidence="2 4" id="KW-0378">Hydrolase</keyword>
<dbReference type="SUPFAM" id="SSF51556">
    <property type="entry name" value="Metallo-dependent hydrolases"/>
    <property type="match status" value="1"/>
</dbReference>
<gene>
    <name evidence="4" type="ORF">CCS01_13420</name>
</gene>
<dbReference type="CDD" id="cd01293">
    <property type="entry name" value="Bact_CD"/>
    <property type="match status" value="1"/>
</dbReference>
<dbReference type="Pfam" id="PF07969">
    <property type="entry name" value="Amidohydro_3"/>
    <property type="match status" value="1"/>
</dbReference>
<evidence type="ECO:0000256" key="1">
    <source>
        <dbReference type="ARBA" id="ARBA00022723"/>
    </source>
</evidence>
<evidence type="ECO:0000259" key="3">
    <source>
        <dbReference type="Pfam" id="PF07969"/>
    </source>
</evidence>
<keyword evidence="5" id="KW-1185">Reference proteome</keyword>
<sequence>MDLIIRNARLLGAPDHPPVDIGVRGGQIIAIENNLLANAPVHDAEGHLVCAGLVETHIHLDKTRIIDRCPPEDGRNVNAVPRVAAVKPTFTEEDVYHRARQTLEACLRHGTTRMRTHVELDAGVEMRSLDALTKLRDDYAWAIDIEFCVFPQEGLTNNPRAGELLVEALKRGVRVIGAAPNYDPDKAGQIRRIFELAREFDCDIDMHLDSGNSPADMDIHQVCALTREHKLGGRVAIGHGCKYATLPPADLAALAGQMADAGVAVTVLPATDLYMMGRDQDHSVRRGVADANVLVEHGVNCSIASNNILNPFTPFGDGNLVRMANLQANVCQISGARRLRECFYMVTERPAMLMNLRDYGIAIGNPADIVVMDARTPEQAVAEVRGPLAVFKNGRRTVTRPRAELHRP</sequence>
<dbReference type="Gene3D" id="3.20.20.140">
    <property type="entry name" value="Metal-dependent hydrolases"/>
    <property type="match status" value="1"/>
</dbReference>
<name>A0A2S6NGG5_RHOGL</name>
<dbReference type="PANTHER" id="PTHR32027">
    <property type="entry name" value="CYTOSINE DEAMINASE"/>
    <property type="match status" value="1"/>
</dbReference>
<keyword evidence="1" id="KW-0479">Metal-binding</keyword>
<dbReference type="FunFam" id="3.20.20.140:FF:000019">
    <property type="entry name" value="Cytosine deaminase"/>
    <property type="match status" value="1"/>
</dbReference>
<evidence type="ECO:0000256" key="2">
    <source>
        <dbReference type="ARBA" id="ARBA00022801"/>
    </source>
</evidence>
<evidence type="ECO:0000313" key="4">
    <source>
        <dbReference type="EMBL" id="PPQ33674.1"/>
    </source>
</evidence>
<dbReference type="GO" id="GO:0016814">
    <property type="term" value="F:hydrolase activity, acting on carbon-nitrogen (but not peptide) bonds, in cyclic amidines"/>
    <property type="evidence" value="ECO:0007669"/>
    <property type="project" value="UniProtKB-ARBA"/>
</dbReference>
<dbReference type="GO" id="GO:0019239">
    <property type="term" value="F:deaminase activity"/>
    <property type="evidence" value="ECO:0007669"/>
    <property type="project" value="UniProtKB-ARBA"/>
</dbReference>
<dbReference type="RefSeq" id="WP_104519361.1">
    <property type="nucleotide sequence ID" value="NZ_NHRY01000139.1"/>
</dbReference>
<dbReference type="Proteomes" id="UP000239724">
    <property type="component" value="Unassembled WGS sequence"/>
</dbReference>
<dbReference type="OrthoDB" id="9815027at2"/>
<proteinExistence type="predicted"/>
<dbReference type="InterPro" id="IPR032466">
    <property type="entry name" value="Metal_Hydrolase"/>
</dbReference>
<comment type="caution">
    <text evidence="4">The sequence shown here is derived from an EMBL/GenBank/DDBJ whole genome shotgun (WGS) entry which is preliminary data.</text>
</comment>